<keyword evidence="8 9" id="KW-0472">Membrane</keyword>
<dbReference type="GO" id="GO:0043190">
    <property type="term" value="C:ATP-binding cassette (ABC) transporter complex"/>
    <property type="evidence" value="ECO:0007669"/>
    <property type="project" value="InterPro"/>
</dbReference>
<protein>
    <recommendedName>
        <fullName evidence="2">Lipopolysaccharide export system permease protein LptF</fullName>
    </recommendedName>
</protein>
<organism evidence="10">
    <name type="scientific">marine metagenome</name>
    <dbReference type="NCBI Taxonomy" id="408172"/>
    <lineage>
        <taxon>unclassified sequences</taxon>
        <taxon>metagenomes</taxon>
        <taxon>ecological metagenomes</taxon>
    </lineage>
</organism>
<dbReference type="GO" id="GO:0015920">
    <property type="term" value="P:lipopolysaccharide transport"/>
    <property type="evidence" value="ECO:0007669"/>
    <property type="project" value="TreeGrafter"/>
</dbReference>
<dbReference type="PANTHER" id="PTHR33529">
    <property type="entry name" value="SLR0882 PROTEIN-RELATED"/>
    <property type="match status" value="1"/>
</dbReference>
<keyword evidence="4" id="KW-1003">Cell membrane</keyword>
<feature type="transmembrane region" description="Helical" evidence="9">
    <location>
        <begin position="61"/>
        <end position="82"/>
    </location>
</feature>
<dbReference type="NCBIfam" id="TIGR04407">
    <property type="entry name" value="LptF_YjgP"/>
    <property type="match status" value="1"/>
</dbReference>
<dbReference type="Pfam" id="PF03739">
    <property type="entry name" value="LptF_LptG"/>
    <property type="match status" value="1"/>
</dbReference>
<evidence type="ECO:0000313" key="10">
    <source>
        <dbReference type="EMBL" id="SUZ76032.1"/>
    </source>
</evidence>
<evidence type="ECO:0000256" key="8">
    <source>
        <dbReference type="ARBA" id="ARBA00023136"/>
    </source>
</evidence>
<feature type="transmembrane region" description="Helical" evidence="9">
    <location>
        <begin position="265"/>
        <end position="285"/>
    </location>
</feature>
<feature type="transmembrane region" description="Helical" evidence="9">
    <location>
        <begin position="297"/>
        <end position="319"/>
    </location>
</feature>
<dbReference type="InterPro" id="IPR005495">
    <property type="entry name" value="LptG/LptF_permease"/>
</dbReference>
<feature type="transmembrane region" description="Helical" evidence="9">
    <location>
        <begin position="331"/>
        <end position="352"/>
    </location>
</feature>
<dbReference type="AlphaFoldDB" id="A0A381Q9N1"/>
<evidence type="ECO:0000256" key="1">
    <source>
        <dbReference type="ARBA" id="ARBA00004429"/>
    </source>
</evidence>
<keyword evidence="5" id="KW-0997">Cell inner membrane</keyword>
<keyword evidence="3" id="KW-0813">Transport</keyword>
<evidence type="ECO:0000256" key="6">
    <source>
        <dbReference type="ARBA" id="ARBA00022692"/>
    </source>
</evidence>
<dbReference type="GO" id="GO:0055085">
    <property type="term" value="P:transmembrane transport"/>
    <property type="evidence" value="ECO:0007669"/>
    <property type="project" value="InterPro"/>
</dbReference>
<evidence type="ECO:0000256" key="2">
    <source>
        <dbReference type="ARBA" id="ARBA00014213"/>
    </source>
</evidence>
<feature type="transmembrane region" description="Helical" evidence="9">
    <location>
        <begin position="12"/>
        <end position="34"/>
    </location>
</feature>
<proteinExistence type="predicted"/>
<evidence type="ECO:0000256" key="7">
    <source>
        <dbReference type="ARBA" id="ARBA00022989"/>
    </source>
</evidence>
<gene>
    <name evidence="10" type="ORF">METZ01_LOCUS28886</name>
</gene>
<feature type="transmembrane region" description="Helical" evidence="9">
    <location>
        <begin position="103"/>
        <end position="123"/>
    </location>
</feature>
<keyword evidence="6 9" id="KW-0812">Transmembrane</keyword>
<reference evidence="10" key="1">
    <citation type="submission" date="2018-05" db="EMBL/GenBank/DDBJ databases">
        <authorList>
            <person name="Lanie J.A."/>
            <person name="Ng W.-L."/>
            <person name="Kazmierczak K.M."/>
            <person name="Andrzejewski T.M."/>
            <person name="Davidsen T.M."/>
            <person name="Wayne K.J."/>
            <person name="Tettelin H."/>
            <person name="Glass J.I."/>
            <person name="Rusch D."/>
            <person name="Podicherti R."/>
            <person name="Tsui H.-C.T."/>
            <person name="Winkler M.E."/>
        </authorList>
    </citation>
    <scope>NUCLEOTIDE SEQUENCE</scope>
</reference>
<evidence type="ECO:0000256" key="5">
    <source>
        <dbReference type="ARBA" id="ARBA00022519"/>
    </source>
</evidence>
<keyword evidence="7 9" id="KW-1133">Transmembrane helix</keyword>
<name>A0A381Q9N1_9ZZZZ</name>
<dbReference type="InterPro" id="IPR030922">
    <property type="entry name" value="LptF"/>
</dbReference>
<dbReference type="PANTHER" id="PTHR33529:SF7">
    <property type="entry name" value="LIPOPOLYSACCHARIDE EXPORT SYSTEM PERMEASE PROTEIN LPTF"/>
    <property type="match status" value="1"/>
</dbReference>
<evidence type="ECO:0000256" key="4">
    <source>
        <dbReference type="ARBA" id="ARBA00022475"/>
    </source>
</evidence>
<sequence length="362" mass="40454">MRKIINQYLFREVAQAWLGVTLILLAILVTNQFAKILGDAASGNLSGGVIAELLLYSSVEYLTILLPLSTFLAILLVFGRLYKDSEMAAMMASGVGPLSLYRPLLLPTLLLAFVLGLISTYLAPDARKNMDLSRQNAMLNLGIDFLEPGRFVTLNNGSVMYSEDRSEDDKLTNVFVQQELRNNVNVIVSETAEILSTKSTGSVLVFYNGYQYEGTPGDLDFRILEFSEHQLPLSSKADQNKKIDLSSEPFRALFEKNSLEAKAEVQWRISPAIALIILVFMAIPLSKSSPRDSRYTGLILGILIYMIYVNCLGAARVWLEQGVTPEIYGLWWIHLIALMVGIVMLSINYRVFERVFSGEKED</sequence>
<evidence type="ECO:0000256" key="9">
    <source>
        <dbReference type="SAM" id="Phobius"/>
    </source>
</evidence>
<comment type="subcellular location">
    <subcellularLocation>
        <location evidence="1">Cell inner membrane</location>
        <topology evidence="1">Multi-pass membrane protein</topology>
    </subcellularLocation>
</comment>
<evidence type="ECO:0000256" key="3">
    <source>
        <dbReference type="ARBA" id="ARBA00022448"/>
    </source>
</evidence>
<dbReference type="EMBL" id="UINC01001262">
    <property type="protein sequence ID" value="SUZ76032.1"/>
    <property type="molecule type" value="Genomic_DNA"/>
</dbReference>
<accession>A0A381Q9N1</accession>